<dbReference type="Proteomes" id="UP001139353">
    <property type="component" value="Unassembled WGS sequence"/>
</dbReference>
<name>A0A9X1YIX6_9BURK</name>
<evidence type="ECO:0000256" key="3">
    <source>
        <dbReference type="SAM" id="MobiDB-lite"/>
    </source>
</evidence>
<proteinExistence type="inferred from homology"/>
<dbReference type="RefSeq" id="WP_275682293.1">
    <property type="nucleotide sequence ID" value="NZ_JAJLJH010000002.1"/>
</dbReference>
<dbReference type="Pfam" id="PF00106">
    <property type="entry name" value="adh_short"/>
    <property type="match status" value="1"/>
</dbReference>
<dbReference type="GO" id="GO:0016491">
    <property type="term" value="F:oxidoreductase activity"/>
    <property type="evidence" value="ECO:0007669"/>
    <property type="project" value="UniProtKB-KW"/>
</dbReference>
<protein>
    <submittedName>
        <fullName evidence="4">SDR family NAD(P)-dependent oxidoreductase</fullName>
    </submittedName>
</protein>
<evidence type="ECO:0000256" key="1">
    <source>
        <dbReference type="ARBA" id="ARBA00006484"/>
    </source>
</evidence>
<feature type="region of interest" description="Disordered" evidence="3">
    <location>
        <begin position="245"/>
        <end position="266"/>
    </location>
</feature>
<accession>A0A9X1YIX6</accession>
<dbReference type="InterPro" id="IPR002347">
    <property type="entry name" value="SDR_fam"/>
</dbReference>
<keyword evidence="5" id="KW-1185">Reference proteome</keyword>
<gene>
    <name evidence="4" type="ORF">LPC04_11160</name>
</gene>
<evidence type="ECO:0000313" key="5">
    <source>
        <dbReference type="Proteomes" id="UP001139353"/>
    </source>
</evidence>
<dbReference type="AlphaFoldDB" id="A0A9X1YIX6"/>
<dbReference type="SUPFAM" id="SSF51735">
    <property type="entry name" value="NAD(P)-binding Rossmann-fold domains"/>
    <property type="match status" value="1"/>
</dbReference>
<comment type="caution">
    <text evidence="4">The sequence shown here is derived from an EMBL/GenBank/DDBJ whole genome shotgun (WGS) entry which is preliminary data.</text>
</comment>
<dbReference type="Gene3D" id="3.40.50.720">
    <property type="entry name" value="NAD(P)-binding Rossmann-like Domain"/>
    <property type="match status" value="1"/>
</dbReference>
<dbReference type="PANTHER" id="PTHR44196">
    <property type="entry name" value="DEHYDROGENASE/REDUCTASE SDR FAMILY MEMBER 7B"/>
    <property type="match status" value="1"/>
</dbReference>
<dbReference type="GO" id="GO:0016020">
    <property type="term" value="C:membrane"/>
    <property type="evidence" value="ECO:0007669"/>
    <property type="project" value="TreeGrafter"/>
</dbReference>
<reference evidence="4" key="1">
    <citation type="submission" date="2021-11" db="EMBL/GenBank/DDBJ databases">
        <title>BS-T2-15 a new species belonging to the Comamonadaceae family isolated from the soil of a French oak forest.</title>
        <authorList>
            <person name="Mieszkin S."/>
            <person name="Alain K."/>
        </authorList>
    </citation>
    <scope>NUCLEOTIDE SEQUENCE</scope>
    <source>
        <strain evidence="4">BS-T2-15</strain>
    </source>
</reference>
<dbReference type="EMBL" id="JAJLJH010000002">
    <property type="protein sequence ID" value="MCK9686265.1"/>
    <property type="molecule type" value="Genomic_DNA"/>
</dbReference>
<dbReference type="PRINTS" id="PR00081">
    <property type="entry name" value="GDHRDH"/>
</dbReference>
<sequence length="266" mass="27838">MRHVLIIGGTRGIGRALAARHLERGCAVTVCGRHPDALQGWPLADHPALRVASLDIADAAAVQAVVAEAGDTLDALIVTAGQYFNARDHALDGAATLHLLRTNVSGLASAFEAGAQRMLAQGHGRMAAVSSMAGLLKDYPGASVYGATKRAVLALCATYRKALAPFGIPVTALVPGYVDTERLRELNGGDASHKPFLMSEESAVARMLAAIDRGVAVDAFPWQMRLAVALLNLVPHLTRVPDFPAPATPGDGAVKHPVGVSRDRLE</sequence>
<keyword evidence="2" id="KW-0560">Oxidoreductase</keyword>
<comment type="similarity">
    <text evidence="1">Belongs to the short-chain dehydrogenases/reductases (SDR) family.</text>
</comment>
<dbReference type="PANTHER" id="PTHR44196:SF1">
    <property type="entry name" value="DEHYDROGENASE_REDUCTASE SDR FAMILY MEMBER 7B"/>
    <property type="match status" value="1"/>
</dbReference>
<evidence type="ECO:0000256" key="2">
    <source>
        <dbReference type="ARBA" id="ARBA00023002"/>
    </source>
</evidence>
<dbReference type="InterPro" id="IPR036291">
    <property type="entry name" value="NAD(P)-bd_dom_sf"/>
</dbReference>
<evidence type="ECO:0000313" key="4">
    <source>
        <dbReference type="EMBL" id="MCK9686265.1"/>
    </source>
</evidence>
<organism evidence="4 5">
    <name type="scientific">Scleromatobacter humisilvae</name>
    <dbReference type="NCBI Taxonomy" id="2897159"/>
    <lineage>
        <taxon>Bacteria</taxon>
        <taxon>Pseudomonadati</taxon>
        <taxon>Pseudomonadota</taxon>
        <taxon>Betaproteobacteria</taxon>
        <taxon>Burkholderiales</taxon>
        <taxon>Sphaerotilaceae</taxon>
        <taxon>Scleromatobacter</taxon>
    </lineage>
</organism>